<dbReference type="GeneID" id="54470216"/>
<proteinExistence type="predicted"/>
<dbReference type="RefSeq" id="XP_033592318.1">
    <property type="nucleotide sequence ID" value="XM_033729214.1"/>
</dbReference>
<sequence length="377" mass="38190">MHREGLLRHAFTPTLLAAWNEDVACRFGGKKSRSRLVTPVRLSLPPPANSLDHFERLLNYPVLYRSPVPHAKMKLPALSVLLALAVTVSCARKPSSRTTSTTTTTGTAIPTSTQLTGLGAAAGAVLAPFSGALAAEVVPSNGSSYGNVTVSGAGDSGNYTGPGKIGSGIGLGSGSPHGTYAVALTAAAVTRANATNIKVTSSSFGNSSTFRTAKGMVTLSYAESRSIAQSSQGDYAVYWAWAASVSGPDGHYIHGDHGGWHKGQATGNAGYSNSSLQILASGVGVEVRVGDTGPAIPPPTFNPFPPAASIQFSCTSPYSNGLPGAGGALGVSASAPGDFGTYATAYSTGSPYMQPFSSAYAYGNGDASSAQTGYDGP</sequence>
<dbReference type="AlphaFoldDB" id="A0A6A6Q189"/>
<keyword evidence="2" id="KW-1185">Reference proteome</keyword>
<evidence type="ECO:0000313" key="1">
    <source>
        <dbReference type="EMBL" id="KAF2485749.1"/>
    </source>
</evidence>
<dbReference type="EMBL" id="MU001633">
    <property type="protein sequence ID" value="KAF2485749.1"/>
    <property type="molecule type" value="Genomic_DNA"/>
</dbReference>
<reference evidence="1" key="1">
    <citation type="journal article" date="2020" name="Stud. Mycol.">
        <title>101 Dothideomycetes genomes: a test case for predicting lifestyles and emergence of pathogens.</title>
        <authorList>
            <person name="Haridas S."/>
            <person name="Albert R."/>
            <person name="Binder M."/>
            <person name="Bloem J."/>
            <person name="Labutti K."/>
            <person name="Salamov A."/>
            <person name="Andreopoulos B."/>
            <person name="Baker S."/>
            <person name="Barry K."/>
            <person name="Bills G."/>
            <person name="Bluhm B."/>
            <person name="Cannon C."/>
            <person name="Castanera R."/>
            <person name="Culley D."/>
            <person name="Daum C."/>
            <person name="Ezra D."/>
            <person name="Gonzalez J."/>
            <person name="Henrissat B."/>
            <person name="Kuo A."/>
            <person name="Liang C."/>
            <person name="Lipzen A."/>
            <person name="Lutzoni F."/>
            <person name="Magnuson J."/>
            <person name="Mondo S."/>
            <person name="Nolan M."/>
            <person name="Ohm R."/>
            <person name="Pangilinan J."/>
            <person name="Park H.-J."/>
            <person name="Ramirez L."/>
            <person name="Alfaro M."/>
            <person name="Sun H."/>
            <person name="Tritt A."/>
            <person name="Yoshinaga Y."/>
            <person name="Zwiers L.-H."/>
            <person name="Turgeon B."/>
            <person name="Goodwin S."/>
            <person name="Spatafora J."/>
            <person name="Crous P."/>
            <person name="Grigoriev I."/>
        </authorList>
    </citation>
    <scope>NUCLEOTIDE SEQUENCE</scope>
    <source>
        <strain evidence="1">CBS 113389</strain>
    </source>
</reference>
<evidence type="ECO:0000313" key="2">
    <source>
        <dbReference type="Proteomes" id="UP000799767"/>
    </source>
</evidence>
<dbReference type="Proteomes" id="UP000799767">
    <property type="component" value="Unassembled WGS sequence"/>
</dbReference>
<organism evidence="1 2">
    <name type="scientific">Neohortaea acidophila</name>
    <dbReference type="NCBI Taxonomy" id="245834"/>
    <lineage>
        <taxon>Eukaryota</taxon>
        <taxon>Fungi</taxon>
        <taxon>Dikarya</taxon>
        <taxon>Ascomycota</taxon>
        <taxon>Pezizomycotina</taxon>
        <taxon>Dothideomycetes</taxon>
        <taxon>Dothideomycetidae</taxon>
        <taxon>Mycosphaerellales</taxon>
        <taxon>Teratosphaeriaceae</taxon>
        <taxon>Neohortaea</taxon>
    </lineage>
</organism>
<accession>A0A6A6Q189</accession>
<protein>
    <submittedName>
        <fullName evidence="1">Uncharacterized protein</fullName>
    </submittedName>
</protein>
<gene>
    <name evidence="1" type="ORF">BDY17DRAFT_111027</name>
</gene>
<name>A0A6A6Q189_9PEZI</name>